<dbReference type="EMBL" id="GL984133">
    <property type="protein sequence ID" value="EGR29545.1"/>
    <property type="molecule type" value="Genomic_DNA"/>
</dbReference>
<evidence type="ECO:0000313" key="3">
    <source>
        <dbReference type="Proteomes" id="UP000008983"/>
    </source>
</evidence>
<feature type="compositionally biased region" description="Basic and acidic residues" evidence="1">
    <location>
        <begin position="122"/>
        <end position="134"/>
    </location>
</feature>
<dbReference type="GeneID" id="14905650"/>
<evidence type="ECO:0000256" key="1">
    <source>
        <dbReference type="SAM" id="MobiDB-lite"/>
    </source>
</evidence>
<proteinExistence type="predicted"/>
<sequence length="179" mass="21275">MSKLYFYQKNRIKVLNYPQKENIKNKKHRPKLSPKKFEPQKMIAETDSNQETQVSSILSQDFQEIKNHKASMKKSSFMEKISGMKVKNKSEQEKEFEKMKKEIDQINIDDICKKNITAIDSDELKNEFEKKSPELRNSNNEEEDEQQYQITDYSSNESSNFGSPQFVWLLIQFRISLLF</sequence>
<dbReference type="InParanoid" id="G0QZ10"/>
<accession>G0QZ10</accession>
<dbReference type="RefSeq" id="XP_004030781.1">
    <property type="nucleotide sequence ID" value="XM_004030733.1"/>
</dbReference>
<organism evidence="2 3">
    <name type="scientific">Ichthyophthirius multifiliis</name>
    <name type="common">White spot disease agent</name>
    <name type="synonym">Ich</name>
    <dbReference type="NCBI Taxonomy" id="5932"/>
    <lineage>
        <taxon>Eukaryota</taxon>
        <taxon>Sar</taxon>
        <taxon>Alveolata</taxon>
        <taxon>Ciliophora</taxon>
        <taxon>Intramacronucleata</taxon>
        <taxon>Oligohymenophorea</taxon>
        <taxon>Hymenostomatida</taxon>
        <taxon>Ophryoglenina</taxon>
        <taxon>Ichthyophthirius</taxon>
    </lineage>
</organism>
<feature type="compositionally biased region" description="Polar residues" evidence="1">
    <location>
        <begin position="147"/>
        <end position="160"/>
    </location>
</feature>
<name>G0QZ10_ICHMU</name>
<gene>
    <name evidence="2" type="ORF">IMG5_153620</name>
</gene>
<dbReference type="Proteomes" id="UP000008983">
    <property type="component" value="Unassembled WGS sequence"/>
</dbReference>
<feature type="region of interest" description="Disordered" evidence="1">
    <location>
        <begin position="122"/>
        <end position="160"/>
    </location>
</feature>
<dbReference type="AlphaFoldDB" id="G0QZ10"/>
<reference evidence="2 3" key="1">
    <citation type="submission" date="2011-07" db="EMBL/GenBank/DDBJ databases">
        <authorList>
            <person name="Coyne R."/>
            <person name="Brami D."/>
            <person name="Johnson J."/>
            <person name="Hostetler J."/>
            <person name="Hannick L."/>
            <person name="Clark T."/>
            <person name="Cassidy-Hanley D."/>
            <person name="Inman J."/>
        </authorList>
    </citation>
    <scope>NUCLEOTIDE SEQUENCE [LARGE SCALE GENOMIC DNA]</scope>
    <source>
        <strain evidence="2 3">G5</strain>
    </source>
</reference>
<keyword evidence="3" id="KW-1185">Reference proteome</keyword>
<protein>
    <submittedName>
        <fullName evidence="2">Uncharacterized protein</fullName>
    </submittedName>
</protein>
<evidence type="ECO:0000313" key="2">
    <source>
        <dbReference type="EMBL" id="EGR29545.1"/>
    </source>
</evidence>